<dbReference type="AlphaFoldDB" id="A0A0R1ZU41"/>
<evidence type="ECO:0000313" key="3">
    <source>
        <dbReference type="Proteomes" id="UP000051679"/>
    </source>
</evidence>
<organism evidence="2 3">
    <name type="scientific">Lacticaseibacillus sharpeae JCM 1186 = DSM 20505</name>
    <dbReference type="NCBI Taxonomy" id="1291052"/>
    <lineage>
        <taxon>Bacteria</taxon>
        <taxon>Bacillati</taxon>
        <taxon>Bacillota</taxon>
        <taxon>Bacilli</taxon>
        <taxon>Lactobacillales</taxon>
        <taxon>Lactobacillaceae</taxon>
        <taxon>Lacticaseibacillus</taxon>
    </lineage>
</organism>
<dbReference type="PATRIC" id="fig|1291052.5.peg.1231"/>
<dbReference type="RefSeq" id="WP_054679075.1">
    <property type="nucleotide sequence ID" value="NZ_AYYO01000017.1"/>
</dbReference>
<protein>
    <submittedName>
        <fullName evidence="2">Uncharacterized protein</fullName>
    </submittedName>
</protein>
<keyword evidence="1" id="KW-0812">Transmembrane</keyword>
<keyword evidence="1" id="KW-1133">Transmembrane helix</keyword>
<feature type="transmembrane region" description="Helical" evidence="1">
    <location>
        <begin position="30"/>
        <end position="58"/>
    </location>
</feature>
<dbReference type="Proteomes" id="UP000051679">
    <property type="component" value="Unassembled WGS sequence"/>
</dbReference>
<sequence length="59" mass="7057">MWYLLSFMALVFSFMLIICIVNYRRQRTGFWRLLLIISAVAFALFLLLFVLPPIILLFQ</sequence>
<evidence type="ECO:0000256" key="1">
    <source>
        <dbReference type="SAM" id="Phobius"/>
    </source>
</evidence>
<comment type="caution">
    <text evidence="2">The sequence shown here is derived from an EMBL/GenBank/DDBJ whole genome shotgun (WGS) entry which is preliminary data.</text>
</comment>
<proteinExistence type="predicted"/>
<dbReference type="STRING" id="1291052.FC18_GL001213"/>
<keyword evidence="1" id="KW-0472">Membrane</keyword>
<name>A0A0R1ZU41_9LACO</name>
<evidence type="ECO:0000313" key="2">
    <source>
        <dbReference type="EMBL" id="KRM55595.1"/>
    </source>
</evidence>
<accession>A0A0R1ZU41</accession>
<dbReference type="EMBL" id="AYYO01000017">
    <property type="protein sequence ID" value="KRM55595.1"/>
    <property type="molecule type" value="Genomic_DNA"/>
</dbReference>
<gene>
    <name evidence="2" type="ORF">FC18_GL001213</name>
</gene>
<keyword evidence="3" id="KW-1185">Reference proteome</keyword>
<feature type="transmembrane region" description="Helical" evidence="1">
    <location>
        <begin position="6"/>
        <end position="23"/>
    </location>
</feature>
<reference evidence="2 3" key="1">
    <citation type="journal article" date="2015" name="Genome Announc.">
        <title>Expanding the biotechnology potential of lactobacilli through comparative genomics of 213 strains and associated genera.</title>
        <authorList>
            <person name="Sun Z."/>
            <person name="Harris H.M."/>
            <person name="McCann A."/>
            <person name="Guo C."/>
            <person name="Argimon S."/>
            <person name="Zhang W."/>
            <person name="Yang X."/>
            <person name="Jeffery I.B."/>
            <person name="Cooney J.C."/>
            <person name="Kagawa T.F."/>
            <person name="Liu W."/>
            <person name="Song Y."/>
            <person name="Salvetti E."/>
            <person name="Wrobel A."/>
            <person name="Rasinkangas P."/>
            <person name="Parkhill J."/>
            <person name="Rea M.C."/>
            <person name="O'Sullivan O."/>
            <person name="Ritari J."/>
            <person name="Douillard F.P."/>
            <person name="Paul Ross R."/>
            <person name="Yang R."/>
            <person name="Briner A.E."/>
            <person name="Felis G.E."/>
            <person name="de Vos W.M."/>
            <person name="Barrangou R."/>
            <person name="Klaenhammer T.R."/>
            <person name="Caufield P.W."/>
            <person name="Cui Y."/>
            <person name="Zhang H."/>
            <person name="O'Toole P.W."/>
        </authorList>
    </citation>
    <scope>NUCLEOTIDE SEQUENCE [LARGE SCALE GENOMIC DNA]</scope>
    <source>
        <strain evidence="2 3">DSM 20505</strain>
    </source>
</reference>